<dbReference type="Gene3D" id="3.30.300.210">
    <property type="entry name" value="Nutrient germinant receptor protein C, domain 3"/>
    <property type="match status" value="1"/>
</dbReference>
<evidence type="ECO:0000256" key="7">
    <source>
        <dbReference type="ARBA" id="ARBA00023288"/>
    </source>
</evidence>
<dbReference type="Pfam" id="PF25198">
    <property type="entry name" value="Spore_GerAC_N"/>
    <property type="match status" value="1"/>
</dbReference>
<comment type="subcellular location">
    <subcellularLocation>
        <location evidence="1">Membrane</location>
        <topology evidence="1">Lipid-anchor</topology>
    </subcellularLocation>
</comment>
<comment type="similarity">
    <text evidence="2">Belongs to the GerABKC lipoprotein family.</text>
</comment>
<protein>
    <submittedName>
        <fullName evidence="10">Ger(X)C family spore germination protein</fullName>
    </submittedName>
</protein>
<keyword evidence="6" id="KW-0564">Palmitate</keyword>
<evidence type="ECO:0000256" key="3">
    <source>
        <dbReference type="ARBA" id="ARBA00022544"/>
    </source>
</evidence>
<reference evidence="10 11" key="1">
    <citation type="submission" date="2018-10" db="EMBL/GenBank/DDBJ databases">
        <title>Oceanobacillus sp. YLB-02 draft genome.</title>
        <authorList>
            <person name="Yu L."/>
        </authorList>
    </citation>
    <scope>NUCLEOTIDE SEQUENCE [LARGE SCALE GENOMIC DNA]</scope>
    <source>
        <strain evidence="10 11">YLB-02</strain>
    </source>
</reference>
<dbReference type="GO" id="GO:0009847">
    <property type="term" value="P:spore germination"/>
    <property type="evidence" value="ECO:0007669"/>
    <property type="project" value="InterPro"/>
</dbReference>
<dbReference type="NCBIfam" id="TIGR02887">
    <property type="entry name" value="spore_ger_x_C"/>
    <property type="match status" value="1"/>
</dbReference>
<feature type="domain" description="Spore germination GerAC-like C-terminal" evidence="8">
    <location>
        <begin position="201"/>
        <end position="381"/>
    </location>
</feature>
<keyword evidence="3" id="KW-0309">Germination</keyword>
<evidence type="ECO:0000256" key="2">
    <source>
        <dbReference type="ARBA" id="ARBA00007886"/>
    </source>
</evidence>
<evidence type="ECO:0000256" key="4">
    <source>
        <dbReference type="ARBA" id="ARBA00022729"/>
    </source>
</evidence>
<accession>A0A498D687</accession>
<proteinExistence type="inferred from homology"/>
<evidence type="ECO:0000313" key="11">
    <source>
        <dbReference type="Proteomes" id="UP000270219"/>
    </source>
</evidence>
<organism evidence="10 11">
    <name type="scientific">Oceanobacillus piezotolerans</name>
    <dbReference type="NCBI Taxonomy" id="2448030"/>
    <lineage>
        <taxon>Bacteria</taxon>
        <taxon>Bacillati</taxon>
        <taxon>Bacillota</taxon>
        <taxon>Bacilli</taxon>
        <taxon>Bacillales</taxon>
        <taxon>Bacillaceae</taxon>
        <taxon>Oceanobacillus</taxon>
    </lineage>
</organism>
<evidence type="ECO:0000259" key="8">
    <source>
        <dbReference type="Pfam" id="PF05504"/>
    </source>
</evidence>
<dbReference type="GO" id="GO:0016020">
    <property type="term" value="C:membrane"/>
    <property type="evidence" value="ECO:0007669"/>
    <property type="project" value="UniProtKB-SubCell"/>
</dbReference>
<dbReference type="EMBL" id="RCHR01000003">
    <property type="protein sequence ID" value="RLL44966.1"/>
    <property type="molecule type" value="Genomic_DNA"/>
</dbReference>
<keyword evidence="4" id="KW-0732">Signal</keyword>
<evidence type="ECO:0000313" key="10">
    <source>
        <dbReference type="EMBL" id="RLL44966.1"/>
    </source>
</evidence>
<name>A0A498D687_9BACI</name>
<dbReference type="InterPro" id="IPR038501">
    <property type="entry name" value="Spore_GerAC_C_sf"/>
</dbReference>
<evidence type="ECO:0000259" key="9">
    <source>
        <dbReference type="Pfam" id="PF25198"/>
    </source>
</evidence>
<keyword evidence="5" id="KW-0472">Membrane</keyword>
<sequence length="384" mass="42928">MVITMSIKRISILFFSVIFLTGCVATNELEELAIISARGIDLKEDDEIETTLNIIRFDPEAQSIYTTIKAAGKSVKQAREHAGYQIGYEISEGQLRAEIYGRETATKGITPLLGGLIRDAQASDTMYLVIANSTASELMEHQTDNAKSIGRYLDALLTKEIKEKAIPASNIQKYTVSAGTIGQDPVLAIIDIKDDSPAIVGIGLLKGDRLVKEVSTHEGTLINIILDRLKNTEMSITVPLAPFESYIDKELMHEHYASTEEVTIQYLVNKGKGKIKVKNVKNLTFKTEIQLDIDVRGLSKPVSLKNKNAIKLLEKEMEKKLTDQYENLFKETQEANIDPFGFGKFYRANRQVAKLTDNEWRKLYPNISVDFHVDVDILQAGTIQ</sequence>
<comment type="caution">
    <text evidence="10">The sequence shown here is derived from an EMBL/GenBank/DDBJ whole genome shotgun (WGS) entry which is preliminary data.</text>
</comment>
<keyword evidence="11" id="KW-1185">Reference proteome</keyword>
<gene>
    <name evidence="10" type="ORF">D8M04_08815</name>
</gene>
<dbReference type="InterPro" id="IPR008844">
    <property type="entry name" value="Spore_GerAC-like"/>
</dbReference>
<evidence type="ECO:0000256" key="5">
    <source>
        <dbReference type="ARBA" id="ARBA00023136"/>
    </source>
</evidence>
<dbReference type="Proteomes" id="UP000270219">
    <property type="component" value="Unassembled WGS sequence"/>
</dbReference>
<dbReference type="InterPro" id="IPR057336">
    <property type="entry name" value="GerAC_N"/>
</dbReference>
<dbReference type="PANTHER" id="PTHR35789">
    <property type="entry name" value="SPORE GERMINATION PROTEIN B3"/>
    <property type="match status" value="1"/>
</dbReference>
<keyword evidence="7" id="KW-0449">Lipoprotein</keyword>
<dbReference type="InterPro" id="IPR046953">
    <property type="entry name" value="Spore_GerAC-like_C"/>
</dbReference>
<dbReference type="PANTHER" id="PTHR35789:SF1">
    <property type="entry name" value="SPORE GERMINATION PROTEIN B3"/>
    <property type="match status" value="1"/>
</dbReference>
<dbReference type="Pfam" id="PF05504">
    <property type="entry name" value="Spore_GerAC"/>
    <property type="match status" value="1"/>
</dbReference>
<evidence type="ECO:0000256" key="1">
    <source>
        <dbReference type="ARBA" id="ARBA00004635"/>
    </source>
</evidence>
<feature type="domain" description="Spore germination protein N-terminal" evidence="9">
    <location>
        <begin position="27"/>
        <end position="192"/>
    </location>
</feature>
<dbReference type="AlphaFoldDB" id="A0A498D687"/>
<evidence type="ECO:0000256" key="6">
    <source>
        <dbReference type="ARBA" id="ARBA00023139"/>
    </source>
</evidence>